<evidence type="ECO:0000313" key="2">
    <source>
        <dbReference type="EMBL" id="HDA38227.1"/>
    </source>
</evidence>
<organism evidence="2">
    <name type="scientific">Sus scrofa</name>
    <name type="common">Pig</name>
    <dbReference type="NCBI Taxonomy" id="9823"/>
    <lineage>
        <taxon>Eukaryota</taxon>
        <taxon>Metazoa</taxon>
        <taxon>Chordata</taxon>
        <taxon>Craniata</taxon>
        <taxon>Vertebrata</taxon>
        <taxon>Euteleostomi</taxon>
        <taxon>Mammalia</taxon>
        <taxon>Eutheria</taxon>
        <taxon>Laurasiatheria</taxon>
        <taxon>Artiodactyla</taxon>
        <taxon>Suina</taxon>
        <taxon>Suidae</taxon>
        <taxon>Sus</taxon>
    </lineage>
</organism>
<dbReference type="EMBL" id="DQIR01082751">
    <property type="protein sequence ID" value="HDA38227.1"/>
    <property type="molecule type" value="Transcribed_RNA"/>
</dbReference>
<evidence type="ECO:0000256" key="1">
    <source>
        <dbReference type="SAM" id="MobiDB-lite"/>
    </source>
</evidence>
<name>A0A480IPL7_PIG</name>
<accession>A0A480IPL7</accession>
<protein>
    <submittedName>
        <fullName evidence="2">Uncharacterized protein</fullName>
    </submittedName>
</protein>
<dbReference type="AlphaFoldDB" id="A0A480IPL7"/>
<feature type="compositionally biased region" description="Basic and acidic residues" evidence="1">
    <location>
        <begin position="18"/>
        <end position="29"/>
    </location>
</feature>
<feature type="region of interest" description="Disordered" evidence="1">
    <location>
        <begin position="1"/>
        <end position="53"/>
    </location>
</feature>
<dbReference type="EMBL" id="DQIR01055425">
    <property type="protein sequence ID" value="HDA10901.1"/>
    <property type="molecule type" value="Transcribed_RNA"/>
</dbReference>
<proteinExistence type="predicted"/>
<sequence>MSEGSGSWRTAKILVLEADDKARKPPDSRKNHHPPRGSPLRSLPALTSSAADTPQVSCWGRNTAHSWLGVGRVPVRTCTGPDSPPYQQHAMREAARYVDARRVCGRQPQKTGRTWD</sequence>
<reference evidence="2" key="1">
    <citation type="journal article" date="2019" name="PeerJ">
        <title>Genes of the pig, Sus scrofa, reconstructed with EvidentialGene.</title>
        <authorList>
            <person name="Gilbert D.G."/>
        </authorList>
    </citation>
    <scope>NUCLEOTIDE SEQUENCE</scope>
</reference>